<organism evidence="1 2">
    <name type="scientific">Lactarius akahatsu</name>
    <dbReference type="NCBI Taxonomy" id="416441"/>
    <lineage>
        <taxon>Eukaryota</taxon>
        <taxon>Fungi</taxon>
        <taxon>Dikarya</taxon>
        <taxon>Basidiomycota</taxon>
        <taxon>Agaricomycotina</taxon>
        <taxon>Agaricomycetes</taxon>
        <taxon>Russulales</taxon>
        <taxon>Russulaceae</taxon>
        <taxon>Lactarius</taxon>
    </lineage>
</organism>
<gene>
    <name evidence="1" type="ORF">EDB92DRAFT_2105167</name>
</gene>
<evidence type="ECO:0000313" key="1">
    <source>
        <dbReference type="EMBL" id="KAH8986869.1"/>
    </source>
</evidence>
<dbReference type="EMBL" id="JAKELL010000051">
    <property type="protein sequence ID" value="KAH8986869.1"/>
    <property type="molecule type" value="Genomic_DNA"/>
</dbReference>
<proteinExistence type="predicted"/>
<dbReference type="AlphaFoldDB" id="A0AAD4QBG3"/>
<keyword evidence="2" id="KW-1185">Reference proteome</keyword>
<dbReference type="Proteomes" id="UP001201163">
    <property type="component" value="Unassembled WGS sequence"/>
</dbReference>
<reference evidence="1" key="1">
    <citation type="submission" date="2022-01" db="EMBL/GenBank/DDBJ databases">
        <title>Comparative genomics reveals a dynamic genome evolution in the ectomycorrhizal milk-cap (Lactarius) mushrooms.</title>
        <authorList>
            <consortium name="DOE Joint Genome Institute"/>
            <person name="Lebreton A."/>
            <person name="Tang N."/>
            <person name="Kuo A."/>
            <person name="LaButti K."/>
            <person name="Drula E."/>
            <person name="Barry K."/>
            <person name="Clum A."/>
            <person name="Lipzen A."/>
            <person name="Mousain D."/>
            <person name="Ng V."/>
            <person name="Wang R."/>
            <person name="Wang X."/>
            <person name="Dai Y."/>
            <person name="Henrissat B."/>
            <person name="Grigoriev I.V."/>
            <person name="Guerin-Laguette A."/>
            <person name="Yu F."/>
            <person name="Martin F.M."/>
        </authorList>
    </citation>
    <scope>NUCLEOTIDE SEQUENCE</scope>
    <source>
        <strain evidence="1">QP</strain>
    </source>
</reference>
<sequence length="285" mass="30786">MGGKRLSGNAQMVCHEVWQVTPVQPQLVNGFKSSGAGVILFLAAVTGSMVPDRELVRFDLCFPLPCAGPLPFRRHTEPETESRAVTLKAGTQDSMCPHPCPTGVSGAASPQDPPRVSPDRVATVMRKVMRLEDETLPGRPRFGVSALQTDVQCDEGDELCRNAVLDAVPTVGFGPRLLIPGEVVDRDWKSEKGGSAGAGSLHLKTSSCARVAACGRAKGSVPTGGWKMSPRRESAQRYRKCSPARENPDEARIGASLYRLVHLREIRWQLGIRSGPEVVPEENVE</sequence>
<comment type="caution">
    <text evidence="1">The sequence shown here is derived from an EMBL/GenBank/DDBJ whole genome shotgun (WGS) entry which is preliminary data.</text>
</comment>
<accession>A0AAD4QBG3</accession>
<evidence type="ECO:0000313" key="2">
    <source>
        <dbReference type="Proteomes" id="UP001201163"/>
    </source>
</evidence>
<name>A0AAD4QBG3_9AGAM</name>
<protein>
    <submittedName>
        <fullName evidence="1">Uncharacterized protein</fullName>
    </submittedName>
</protein>